<keyword evidence="1" id="KW-0175">Coiled coil</keyword>
<gene>
    <name evidence="2" type="ORF">CPELLU_LOCUS12603</name>
</gene>
<evidence type="ECO:0000313" key="2">
    <source>
        <dbReference type="EMBL" id="CAG8716030.1"/>
    </source>
</evidence>
<reference evidence="2" key="1">
    <citation type="submission" date="2021-06" db="EMBL/GenBank/DDBJ databases">
        <authorList>
            <person name="Kallberg Y."/>
            <person name="Tangrot J."/>
            <person name="Rosling A."/>
        </authorList>
    </citation>
    <scope>NUCLEOTIDE SEQUENCE</scope>
    <source>
        <strain evidence="2">FL966</strain>
    </source>
</reference>
<dbReference type="EMBL" id="CAJVQA010012366">
    <property type="protein sequence ID" value="CAG8716030.1"/>
    <property type="molecule type" value="Genomic_DNA"/>
</dbReference>
<proteinExistence type="predicted"/>
<keyword evidence="3" id="KW-1185">Reference proteome</keyword>
<dbReference type="OrthoDB" id="2439285at2759"/>
<organism evidence="2 3">
    <name type="scientific">Cetraspora pellucida</name>
    <dbReference type="NCBI Taxonomy" id="1433469"/>
    <lineage>
        <taxon>Eukaryota</taxon>
        <taxon>Fungi</taxon>
        <taxon>Fungi incertae sedis</taxon>
        <taxon>Mucoromycota</taxon>
        <taxon>Glomeromycotina</taxon>
        <taxon>Glomeromycetes</taxon>
        <taxon>Diversisporales</taxon>
        <taxon>Gigasporaceae</taxon>
        <taxon>Cetraspora</taxon>
    </lineage>
</organism>
<name>A0A9N9I1X7_9GLOM</name>
<protein>
    <submittedName>
        <fullName evidence="2">7863_t:CDS:1</fullName>
    </submittedName>
</protein>
<dbReference type="Proteomes" id="UP000789759">
    <property type="component" value="Unassembled WGS sequence"/>
</dbReference>
<comment type="caution">
    <text evidence="2">The sequence shown here is derived from an EMBL/GenBank/DDBJ whole genome shotgun (WGS) entry which is preliminary data.</text>
</comment>
<sequence length="264" mass="30723">MKDAQSTIDSLRELNSDLIRQITELRKKFAEIETENIKLKQDKEEIEARFVKLEWNDKDTATENAELKARVAKLEQKQLQNDKEKSFHIAKLDKNSREIKQSLVNIISLTSDITDDILNFDICEQAENNSNICQEKFILLEEKNKNNFLNSKNKEQVSKEIIQSIKMKLQDQEKLITLQFFPKIEFEASENKIGISSDLKSAQYPNLCQEDSNKNNKYYEITDESLYLLCKLDHNNNNSIEGRYKVGSYNLKCEQCGIKVKVIA</sequence>
<evidence type="ECO:0000256" key="1">
    <source>
        <dbReference type="SAM" id="Coils"/>
    </source>
</evidence>
<evidence type="ECO:0000313" key="3">
    <source>
        <dbReference type="Proteomes" id="UP000789759"/>
    </source>
</evidence>
<feature type="coiled-coil region" evidence="1">
    <location>
        <begin position="1"/>
        <end position="84"/>
    </location>
</feature>
<dbReference type="AlphaFoldDB" id="A0A9N9I1X7"/>
<accession>A0A9N9I1X7</accession>